<sequence>MESRRDHVANEQQEYNLIIDDDDLKKLISYNTRSMFYKIATILVITILFVSIHTLWFDIANESTMYKLTYAFLGVATIPYIGLLVSSCMYKAVPVPSYRLGPDGRFSIYLATTIIAYCIACNIKDVNVMVELTTLAIMVVVGVIAIVQLYSPADDLGIEEIVIIMSLGSIFGILGCIAQYSWMSFFGTICISLMVMCIIKSWEQQRDHHRRKSLLPV</sequence>
<name>A0AAU9RVX4_THLAR</name>
<dbReference type="Proteomes" id="UP000836841">
    <property type="component" value="Chromosome 2"/>
</dbReference>
<protein>
    <submittedName>
        <fullName evidence="2">Uncharacterized protein</fullName>
    </submittedName>
</protein>
<evidence type="ECO:0000256" key="1">
    <source>
        <dbReference type="SAM" id="Phobius"/>
    </source>
</evidence>
<feature type="transmembrane region" description="Helical" evidence="1">
    <location>
        <begin position="35"/>
        <end position="56"/>
    </location>
</feature>
<keyword evidence="3" id="KW-1185">Reference proteome</keyword>
<proteinExistence type="predicted"/>
<feature type="transmembrane region" description="Helical" evidence="1">
    <location>
        <begin position="161"/>
        <end position="180"/>
    </location>
</feature>
<reference evidence="2 3" key="1">
    <citation type="submission" date="2022-03" db="EMBL/GenBank/DDBJ databases">
        <authorList>
            <person name="Nunn A."/>
            <person name="Chopra R."/>
            <person name="Nunn A."/>
            <person name="Contreras Garrido A."/>
        </authorList>
    </citation>
    <scope>NUCLEOTIDE SEQUENCE [LARGE SCALE GENOMIC DNA]</scope>
</reference>
<feature type="transmembrane region" description="Helical" evidence="1">
    <location>
        <begin position="129"/>
        <end position="149"/>
    </location>
</feature>
<keyword evidence="1" id="KW-0472">Membrane</keyword>
<evidence type="ECO:0000313" key="2">
    <source>
        <dbReference type="EMBL" id="CAH2048000.1"/>
    </source>
</evidence>
<evidence type="ECO:0000313" key="3">
    <source>
        <dbReference type="Proteomes" id="UP000836841"/>
    </source>
</evidence>
<feature type="transmembrane region" description="Helical" evidence="1">
    <location>
        <begin position="106"/>
        <end position="123"/>
    </location>
</feature>
<feature type="transmembrane region" description="Helical" evidence="1">
    <location>
        <begin position="68"/>
        <end position="85"/>
    </location>
</feature>
<organism evidence="2 3">
    <name type="scientific">Thlaspi arvense</name>
    <name type="common">Field penny-cress</name>
    <dbReference type="NCBI Taxonomy" id="13288"/>
    <lineage>
        <taxon>Eukaryota</taxon>
        <taxon>Viridiplantae</taxon>
        <taxon>Streptophyta</taxon>
        <taxon>Embryophyta</taxon>
        <taxon>Tracheophyta</taxon>
        <taxon>Spermatophyta</taxon>
        <taxon>Magnoliopsida</taxon>
        <taxon>eudicotyledons</taxon>
        <taxon>Gunneridae</taxon>
        <taxon>Pentapetalae</taxon>
        <taxon>rosids</taxon>
        <taxon>malvids</taxon>
        <taxon>Brassicales</taxon>
        <taxon>Brassicaceae</taxon>
        <taxon>Thlaspideae</taxon>
        <taxon>Thlaspi</taxon>
    </lineage>
</organism>
<dbReference type="EMBL" id="OU466858">
    <property type="protein sequence ID" value="CAH2048000.1"/>
    <property type="molecule type" value="Genomic_DNA"/>
</dbReference>
<dbReference type="AlphaFoldDB" id="A0AAU9RVX4"/>
<feature type="transmembrane region" description="Helical" evidence="1">
    <location>
        <begin position="186"/>
        <end position="202"/>
    </location>
</feature>
<keyword evidence="1" id="KW-0812">Transmembrane</keyword>
<gene>
    <name evidence="2" type="ORF">TAV2_LOCUS6584</name>
</gene>
<keyword evidence="1" id="KW-1133">Transmembrane helix</keyword>
<accession>A0AAU9RVX4</accession>